<dbReference type="Proteomes" id="UP001620514">
    <property type="component" value="Unassembled WGS sequence"/>
</dbReference>
<evidence type="ECO:0000313" key="1">
    <source>
        <dbReference type="EMBL" id="MFK4442181.1"/>
    </source>
</evidence>
<keyword evidence="2" id="KW-1185">Reference proteome</keyword>
<gene>
    <name evidence="1" type="ORF">ABH943_002196</name>
</gene>
<reference evidence="1 2" key="2">
    <citation type="submission" date="2024-11" db="EMBL/GenBank/DDBJ databases">
        <title>Using genomics to understand microbial adaptation to soil warming.</title>
        <authorList>
            <person name="Deangelis K.M. PhD."/>
        </authorList>
    </citation>
    <scope>NUCLEOTIDE SEQUENCE [LARGE SCALE GENOMIC DNA]</scope>
    <source>
        <strain evidence="1 2">GAS97</strain>
    </source>
</reference>
<proteinExistence type="predicted"/>
<evidence type="ECO:0000313" key="2">
    <source>
        <dbReference type="Proteomes" id="UP001620514"/>
    </source>
</evidence>
<dbReference type="InterPro" id="IPR018721">
    <property type="entry name" value="DUF2252"/>
</dbReference>
<name>A0ABW8MIB5_9BURK</name>
<dbReference type="EMBL" id="JBIYDN010000005">
    <property type="protein sequence ID" value="MFK4442181.1"/>
    <property type="molecule type" value="Genomic_DNA"/>
</dbReference>
<sequence length="61" mass="6971">MRTPGRAPDDAHEVHANGLSHPWEWDIKRLAASFMVAARHMRLSRLTGESLIESLVTQYRT</sequence>
<accession>A0ABW8MIB5</accession>
<comment type="caution">
    <text evidence="1">The sequence shown here is derived from an EMBL/GenBank/DDBJ whole genome shotgun (WGS) entry which is preliminary data.</text>
</comment>
<reference evidence="1 2" key="1">
    <citation type="submission" date="2024-10" db="EMBL/GenBank/DDBJ databases">
        <authorList>
            <person name="Deangelis K."/>
            <person name="Huntemann M."/>
            <person name="Clum A."/>
            <person name="Wang J."/>
            <person name="Palaniappan K."/>
            <person name="Ritter S."/>
            <person name="Chen I.-M."/>
            <person name="Stamatis D."/>
            <person name="Reddy T."/>
            <person name="O'Malley R."/>
            <person name="Daum C."/>
            <person name="Ng V."/>
            <person name="Ivanova N."/>
            <person name="Kyrpides N."/>
            <person name="Woyke T."/>
        </authorList>
    </citation>
    <scope>NUCLEOTIDE SEQUENCE [LARGE SCALE GENOMIC DNA]</scope>
    <source>
        <strain evidence="1 2">GAS97</strain>
    </source>
</reference>
<protein>
    <submittedName>
        <fullName evidence="1">Uncharacterized protein (DUF2252 family)</fullName>
    </submittedName>
</protein>
<dbReference type="Pfam" id="PF10009">
    <property type="entry name" value="DUF2252"/>
    <property type="match status" value="1"/>
</dbReference>
<organism evidence="1 2">
    <name type="scientific">Caballeronia udeis</name>
    <dbReference type="NCBI Taxonomy" id="1232866"/>
    <lineage>
        <taxon>Bacteria</taxon>
        <taxon>Pseudomonadati</taxon>
        <taxon>Pseudomonadota</taxon>
        <taxon>Betaproteobacteria</taxon>
        <taxon>Burkholderiales</taxon>
        <taxon>Burkholderiaceae</taxon>
        <taxon>Caballeronia</taxon>
    </lineage>
</organism>